<dbReference type="EC" id="2.3.1.-" evidence="4"/>
<evidence type="ECO:0000256" key="2">
    <source>
        <dbReference type="ARBA" id="ARBA00007317"/>
    </source>
</evidence>
<feature type="domain" description="Peripheral subunit-binding (PSBD)" evidence="6">
    <location>
        <begin position="119"/>
        <end position="156"/>
    </location>
</feature>
<dbReference type="InterPro" id="IPR003016">
    <property type="entry name" value="2-oxoA_DH_lipoyl-BS"/>
</dbReference>
<accession>A0A0H0XR10</accession>
<dbReference type="PATRIC" id="fig|874156.12.peg.1285"/>
<dbReference type="RefSeq" id="WP_047092926.1">
    <property type="nucleotide sequence ID" value="NZ_LBHU01000001.1"/>
</dbReference>
<name>A0A0H0XR10_9SPHN</name>
<evidence type="ECO:0000259" key="6">
    <source>
        <dbReference type="PROSITE" id="PS51826"/>
    </source>
</evidence>
<dbReference type="Gene3D" id="2.40.50.100">
    <property type="match status" value="1"/>
</dbReference>
<dbReference type="GO" id="GO:0006086">
    <property type="term" value="P:pyruvate decarboxylation to acetyl-CoA"/>
    <property type="evidence" value="ECO:0007669"/>
    <property type="project" value="InterPro"/>
</dbReference>
<evidence type="ECO:0000313" key="8">
    <source>
        <dbReference type="Proteomes" id="UP000053455"/>
    </source>
</evidence>
<dbReference type="Gene3D" id="3.30.559.10">
    <property type="entry name" value="Chloramphenicol acetyltransferase-like domain"/>
    <property type="match status" value="1"/>
</dbReference>
<dbReference type="CDD" id="cd06849">
    <property type="entry name" value="lipoyl_domain"/>
    <property type="match status" value="1"/>
</dbReference>
<dbReference type="Pfam" id="PF02817">
    <property type="entry name" value="E3_binding"/>
    <property type="match status" value="1"/>
</dbReference>
<dbReference type="EMBL" id="LBHU01000001">
    <property type="protein sequence ID" value="KLI65048.1"/>
    <property type="molecule type" value="Genomic_DNA"/>
</dbReference>
<feature type="domain" description="Lipoyl-binding" evidence="5">
    <location>
        <begin position="1"/>
        <end position="76"/>
    </location>
</feature>
<dbReference type="Proteomes" id="UP000053455">
    <property type="component" value="Unassembled WGS sequence"/>
</dbReference>
<dbReference type="SUPFAM" id="SSF47005">
    <property type="entry name" value="Peripheral subunit-binding domain of 2-oxo acid dehydrogenase complex"/>
    <property type="match status" value="1"/>
</dbReference>
<gene>
    <name evidence="7" type="ORF">AAV99_06235</name>
</gene>
<dbReference type="InterPro" id="IPR001078">
    <property type="entry name" value="2-oxoacid_DH_actylTfrase"/>
</dbReference>
<evidence type="ECO:0000259" key="5">
    <source>
        <dbReference type="PROSITE" id="PS50968"/>
    </source>
</evidence>
<dbReference type="AlphaFoldDB" id="A0A0H0XR10"/>
<dbReference type="InterPro" id="IPR036625">
    <property type="entry name" value="E3-bd_dom_sf"/>
</dbReference>
<evidence type="ECO:0000256" key="4">
    <source>
        <dbReference type="RuleBase" id="RU003423"/>
    </source>
</evidence>
<dbReference type="GO" id="GO:0045254">
    <property type="term" value="C:pyruvate dehydrogenase complex"/>
    <property type="evidence" value="ECO:0007669"/>
    <property type="project" value="InterPro"/>
</dbReference>
<dbReference type="SUPFAM" id="SSF51230">
    <property type="entry name" value="Single hybrid motif"/>
    <property type="match status" value="1"/>
</dbReference>
<dbReference type="InterPro" id="IPR000089">
    <property type="entry name" value="Biotin_lipoyl"/>
</dbReference>
<comment type="cofactor">
    <cofactor evidence="1 4">
        <name>(R)-lipoate</name>
        <dbReference type="ChEBI" id="CHEBI:83088"/>
    </cofactor>
</comment>
<dbReference type="SUPFAM" id="SSF52777">
    <property type="entry name" value="CoA-dependent acyltransferases"/>
    <property type="match status" value="1"/>
</dbReference>
<keyword evidence="4" id="KW-0808">Transferase</keyword>
<dbReference type="InterPro" id="IPR023213">
    <property type="entry name" value="CAT-like_dom_sf"/>
</dbReference>
<sequence>MSTFTMPSLGADMEAGTLVEWLKHPGDSVSHGDIIAVVETDKGAIEVEVFEDGQLDVLLVEEGCKVPVGTPLAEISADGEGMAETLPSASPSSIAPRHAPAPVASEVRHAAAPAVTGLWASPAARQLARQHGIDLAKIAGTGQDGAIVRDDVEAVARSSGASARPPKSAKAAPDLAPMRRAIAAAMAKSKREIPHYYLSHRFSVLPATEWLNAHNSQRPPPERLLFSVLLLKSVALALTEFPEFNGFYRSDAFEPVEEIHVGSAISIRGGGLAAPAIHNTGNLTLAKLMDELRDLVARTRRGEFRSSEISDPTVTVSSLGERGVDVLWPVIYPPQVAIFGFGTVRQQPWAKDGGLIVHPVMTASLAADHRANDGHRGALLLRRVADLLNKPEAL</sequence>
<dbReference type="Pfam" id="PF00198">
    <property type="entry name" value="2-oxoacid_dh"/>
    <property type="match status" value="1"/>
</dbReference>
<dbReference type="InterPro" id="IPR045257">
    <property type="entry name" value="E2/Pdx1"/>
</dbReference>
<dbReference type="OrthoDB" id="9805770at2"/>
<evidence type="ECO:0000256" key="3">
    <source>
        <dbReference type="ARBA" id="ARBA00022823"/>
    </source>
</evidence>
<dbReference type="PROSITE" id="PS51826">
    <property type="entry name" value="PSBD"/>
    <property type="match status" value="1"/>
</dbReference>
<dbReference type="PANTHER" id="PTHR23151">
    <property type="entry name" value="DIHYDROLIPOAMIDE ACETYL/SUCCINYL-TRANSFERASE-RELATED"/>
    <property type="match status" value="1"/>
</dbReference>
<dbReference type="Pfam" id="PF00364">
    <property type="entry name" value="Biotin_lipoyl"/>
    <property type="match status" value="1"/>
</dbReference>
<reference evidence="7 8" key="1">
    <citation type="submission" date="2015-04" db="EMBL/GenBank/DDBJ databases">
        <title>The draft genome sequence of Erythrobacter marinus HWDM-33.</title>
        <authorList>
            <person name="Zhuang L."/>
            <person name="Liu Y."/>
            <person name="Shao Z."/>
        </authorList>
    </citation>
    <scope>NUCLEOTIDE SEQUENCE [LARGE SCALE GENOMIC DNA]</scope>
    <source>
        <strain evidence="7 8">HWDM-33</strain>
    </source>
</reference>
<keyword evidence="3 4" id="KW-0450">Lipoyl</keyword>
<dbReference type="Gene3D" id="4.10.320.10">
    <property type="entry name" value="E3-binding domain"/>
    <property type="match status" value="1"/>
</dbReference>
<protein>
    <recommendedName>
        <fullName evidence="4">Dihydrolipoamide acetyltransferase component of pyruvate dehydrogenase complex</fullName>
        <ecNumber evidence="4">2.3.1.-</ecNumber>
    </recommendedName>
</protein>
<evidence type="ECO:0000313" key="7">
    <source>
        <dbReference type="EMBL" id="KLI65048.1"/>
    </source>
</evidence>
<comment type="similarity">
    <text evidence="2 4">Belongs to the 2-oxoacid dehydrogenase family.</text>
</comment>
<dbReference type="PROSITE" id="PS00189">
    <property type="entry name" value="LIPOYL"/>
    <property type="match status" value="1"/>
</dbReference>
<keyword evidence="4" id="KW-0012">Acyltransferase</keyword>
<dbReference type="STRING" id="874156.GCA_001021555_00024"/>
<proteinExistence type="inferred from homology"/>
<dbReference type="PROSITE" id="PS50968">
    <property type="entry name" value="BIOTINYL_LIPOYL"/>
    <property type="match status" value="1"/>
</dbReference>
<organism evidence="7 8">
    <name type="scientific">Aurantiacibacter marinus</name>
    <dbReference type="NCBI Taxonomy" id="874156"/>
    <lineage>
        <taxon>Bacteria</taxon>
        <taxon>Pseudomonadati</taxon>
        <taxon>Pseudomonadota</taxon>
        <taxon>Alphaproteobacteria</taxon>
        <taxon>Sphingomonadales</taxon>
        <taxon>Erythrobacteraceae</taxon>
        <taxon>Aurantiacibacter</taxon>
    </lineage>
</organism>
<dbReference type="InterPro" id="IPR004167">
    <property type="entry name" value="PSBD"/>
</dbReference>
<comment type="caution">
    <text evidence="7">The sequence shown here is derived from an EMBL/GenBank/DDBJ whole genome shotgun (WGS) entry which is preliminary data.</text>
</comment>
<dbReference type="InterPro" id="IPR011053">
    <property type="entry name" value="Single_hybrid_motif"/>
</dbReference>
<dbReference type="GO" id="GO:0016746">
    <property type="term" value="F:acyltransferase activity"/>
    <property type="evidence" value="ECO:0007669"/>
    <property type="project" value="UniProtKB-KW"/>
</dbReference>
<dbReference type="PANTHER" id="PTHR23151:SF90">
    <property type="entry name" value="DIHYDROLIPOYLLYSINE-RESIDUE ACETYLTRANSFERASE COMPONENT OF PYRUVATE DEHYDROGENASE COMPLEX, MITOCHONDRIAL-RELATED"/>
    <property type="match status" value="1"/>
</dbReference>
<keyword evidence="8" id="KW-1185">Reference proteome</keyword>
<evidence type="ECO:0000256" key="1">
    <source>
        <dbReference type="ARBA" id="ARBA00001938"/>
    </source>
</evidence>